<keyword evidence="6 7" id="KW-0472">Membrane</keyword>
<dbReference type="RefSeq" id="WP_013172866.1">
    <property type="nucleotide sequence ID" value="NC_014219.1"/>
</dbReference>
<dbReference type="STRING" id="439292.Bsel_1940"/>
<keyword evidence="10" id="KW-1185">Reference proteome</keyword>
<proteinExistence type="inferred from homology"/>
<gene>
    <name evidence="9" type="ordered locus">Bsel_1940</name>
</gene>
<dbReference type="HOGENOM" id="CLU_033863_4_4_9"/>
<feature type="transmembrane region" description="Helical" evidence="7">
    <location>
        <begin position="212"/>
        <end position="234"/>
    </location>
</feature>
<feature type="domain" description="EamA" evidence="8">
    <location>
        <begin position="7"/>
        <end position="138"/>
    </location>
</feature>
<dbReference type="InterPro" id="IPR037185">
    <property type="entry name" value="EmrE-like"/>
</dbReference>
<keyword evidence="3" id="KW-1003">Cell membrane</keyword>
<feature type="transmembrane region" description="Helical" evidence="7">
    <location>
        <begin position="246"/>
        <end position="265"/>
    </location>
</feature>
<organism evidence="9 10">
    <name type="scientific">Bacillus selenitireducens (strain ATCC 700615 / DSM 15326 / MLS10)</name>
    <dbReference type="NCBI Taxonomy" id="439292"/>
    <lineage>
        <taxon>Bacteria</taxon>
        <taxon>Bacillati</taxon>
        <taxon>Bacillota</taxon>
        <taxon>Bacilli</taxon>
        <taxon>Bacillales</taxon>
        <taxon>Bacillaceae</taxon>
        <taxon>Salisediminibacterium</taxon>
    </lineage>
</organism>
<accession>D6XUF8</accession>
<evidence type="ECO:0000256" key="7">
    <source>
        <dbReference type="SAM" id="Phobius"/>
    </source>
</evidence>
<dbReference type="OrthoDB" id="4529062at2"/>
<sequence length="303" mass="32935">MKHNQTYLMLTVVMIFWGLNVVAVKYLVEHFSPVMMQGMRIGAAGLVLITILFLMHDISKVTVKQWYYVTAAALFGQVLHHALVARGLQLTTASNASLILGLIPITTAILSTLILKDALSRLQYGGVLIALSGVSLVVFEGSLLRGIQIAEGDLLIFAGMLVQAVSFIIIRKATLELNPKQMTGMMLLIGAAVLSIYGWLTEPRVIPEFPQASMAWGVFFASAVFATGLGHLMYNIAIRNIGAAQSAVFNNLVPLFALIGATLFLNESVTLRHGVGFLLIVTGVLLGTGYIEQKIMKNRQSFR</sequence>
<name>D6XUF8_BACIE</name>
<evidence type="ECO:0000256" key="4">
    <source>
        <dbReference type="ARBA" id="ARBA00022692"/>
    </source>
</evidence>
<keyword evidence="4 7" id="KW-0812">Transmembrane</keyword>
<comment type="subcellular location">
    <subcellularLocation>
        <location evidence="1">Cell membrane</location>
        <topology evidence="1">Multi-pass membrane protein</topology>
    </subcellularLocation>
</comment>
<dbReference type="EMBL" id="CP001791">
    <property type="protein sequence ID" value="ADH99444.1"/>
    <property type="molecule type" value="Genomic_DNA"/>
</dbReference>
<dbReference type="InterPro" id="IPR050638">
    <property type="entry name" value="AA-Vitamin_Transporters"/>
</dbReference>
<feature type="transmembrane region" description="Helical" evidence="7">
    <location>
        <begin position="271"/>
        <end position="291"/>
    </location>
</feature>
<evidence type="ECO:0000259" key="8">
    <source>
        <dbReference type="Pfam" id="PF00892"/>
    </source>
</evidence>
<evidence type="ECO:0000256" key="3">
    <source>
        <dbReference type="ARBA" id="ARBA00022475"/>
    </source>
</evidence>
<dbReference type="AlphaFoldDB" id="D6XUF8"/>
<dbReference type="PANTHER" id="PTHR32322:SF18">
    <property type="entry name" value="S-ADENOSYLMETHIONINE_S-ADENOSYLHOMOCYSTEINE TRANSPORTER"/>
    <property type="match status" value="1"/>
</dbReference>
<feature type="transmembrane region" description="Helical" evidence="7">
    <location>
        <begin position="66"/>
        <end position="84"/>
    </location>
</feature>
<evidence type="ECO:0000313" key="10">
    <source>
        <dbReference type="Proteomes" id="UP000000271"/>
    </source>
</evidence>
<dbReference type="PANTHER" id="PTHR32322">
    <property type="entry name" value="INNER MEMBRANE TRANSPORTER"/>
    <property type="match status" value="1"/>
</dbReference>
<feature type="transmembrane region" description="Helical" evidence="7">
    <location>
        <begin position="182"/>
        <end position="200"/>
    </location>
</feature>
<evidence type="ECO:0000256" key="6">
    <source>
        <dbReference type="ARBA" id="ARBA00023136"/>
    </source>
</evidence>
<dbReference type="InterPro" id="IPR000620">
    <property type="entry name" value="EamA_dom"/>
</dbReference>
<dbReference type="GO" id="GO:0005886">
    <property type="term" value="C:plasma membrane"/>
    <property type="evidence" value="ECO:0007669"/>
    <property type="project" value="UniProtKB-SubCell"/>
</dbReference>
<evidence type="ECO:0000256" key="5">
    <source>
        <dbReference type="ARBA" id="ARBA00022989"/>
    </source>
</evidence>
<dbReference type="eggNOG" id="COG0697">
    <property type="taxonomic scope" value="Bacteria"/>
</dbReference>
<dbReference type="SUPFAM" id="SSF103481">
    <property type="entry name" value="Multidrug resistance efflux transporter EmrE"/>
    <property type="match status" value="2"/>
</dbReference>
<evidence type="ECO:0000313" key="9">
    <source>
        <dbReference type="EMBL" id="ADH99444.1"/>
    </source>
</evidence>
<keyword evidence="5 7" id="KW-1133">Transmembrane helix</keyword>
<dbReference type="Proteomes" id="UP000000271">
    <property type="component" value="Chromosome"/>
</dbReference>
<feature type="transmembrane region" description="Helical" evidence="7">
    <location>
        <begin position="7"/>
        <end position="28"/>
    </location>
</feature>
<dbReference type="Pfam" id="PF00892">
    <property type="entry name" value="EamA"/>
    <property type="match status" value="2"/>
</dbReference>
<feature type="transmembrane region" description="Helical" evidence="7">
    <location>
        <begin position="127"/>
        <end position="148"/>
    </location>
</feature>
<evidence type="ECO:0000256" key="2">
    <source>
        <dbReference type="ARBA" id="ARBA00007362"/>
    </source>
</evidence>
<protein>
    <recommendedName>
        <fullName evidence="8">EamA domain-containing protein</fullName>
    </recommendedName>
</protein>
<feature type="transmembrane region" description="Helical" evidence="7">
    <location>
        <begin position="96"/>
        <end position="115"/>
    </location>
</feature>
<dbReference type="KEGG" id="bse:Bsel_1940"/>
<feature type="transmembrane region" description="Helical" evidence="7">
    <location>
        <begin position="154"/>
        <end position="170"/>
    </location>
</feature>
<feature type="transmembrane region" description="Helical" evidence="7">
    <location>
        <begin position="34"/>
        <end position="54"/>
    </location>
</feature>
<feature type="domain" description="EamA" evidence="8">
    <location>
        <begin position="152"/>
        <end position="286"/>
    </location>
</feature>
<evidence type="ECO:0000256" key="1">
    <source>
        <dbReference type="ARBA" id="ARBA00004651"/>
    </source>
</evidence>
<reference evidence="9" key="1">
    <citation type="submission" date="2009-10" db="EMBL/GenBank/DDBJ databases">
        <title>Complete sequence of Bacillus selenitireducens MLS10.</title>
        <authorList>
            <consortium name="US DOE Joint Genome Institute"/>
            <person name="Lucas S."/>
            <person name="Copeland A."/>
            <person name="Lapidus A."/>
            <person name="Glavina del Rio T."/>
            <person name="Dalin E."/>
            <person name="Tice H."/>
            <person name="Bruce D."/>
            <person name="Goodwin L."/>
            <person name="Pitluck S."/>
            <person name="Sims D."/>
            <person name="Brettin T."/>
            <person name="Detter J.C."/>
            <person name="Han C."/>
            <person name="Larimer F."/>
            <person name="Land M."/>
            <person name="Hauser L."/>
            <person name="Kyrpides N."/>
            <person name="Ovchinnikova G."/>
            <person name="Stolz J."/>
        </authorList>
    </citation>
    <scope>NUCLEOTIDE SEQUENCE [LARGE SCALE GENOMIC DNA]</scope>
    <source>
        <strain evidence="9">MLS10</strain>
    </source>
</reference>
<comment type="similarity">
    <text evidence="2">Belongs to the EamA transporter family.</text>
</comment>